<dbReference type="InterPro" id="IPR005829">
    <property type="entry name" value="Sugar_transporter_CS"/>
</dbReference>
<name>A0A1B6HXW2_9HEMI</name>
<evidence type="ECO:0000256" key="1">
    <source>
        <dbReference type="ARBA" id="ARBA00004651"/>
    </source>
</evidence>
<dbReference type="GO" id="GO:0005886">
    <property type="term" value="C:plasma membrane"/>
    <property type="evidence" value="ECO:0007669"/>
    <property type="project" value="UniProtKB-SubCell"/>
</dbReference>
<keyword evidence="7 8" id="KW-0472">Membrane</keyword>
<feature type="transmembrane region" description="Helical" evidence="8">
    <location>
        <begin position="390"/>
        <end position="411"/>
    </location>
</feature>
<evidence type="ECO:0000313" key="10">
    <source>
        <dbReference type="EMBL" id="JAS79494.1"/>
    </source>
</evidence>
<dbReference type="PANTHER" id="PTHR48021:SF46">
    <property type="entry name" value="MAJOR FACILITATOR SUPERFAMILY (MFS) PROFILE DOMAIN-CONTAINING PROTEIN"/>
    <property type="match status" value="1"/>
</dbReference>
<evidence type="ECO:0000256" key="7">
    <source>
        <dbReference type="ARBA" id="ARBA00023136"/>
    </source>
</evidence>
<dbReference type="PROSITE" id="PS00217">
    <property type="entry name" value="SUGAR_TRANSPORT_2"/>
    <property type="match status" value="1"/>
</dbReference>
<feature type="transmembrane region" description="Helical" evidence="8">
    <location>
        <begin position="53"/>
        <end position="75"/>
    </location>
</feature>
<reference evidence="10" key="1">
    <citation type="submission" date="2015-11" db="EMBL/GenBank/DDBJ databases">
        <title>De novo transcriptome assembly of four potential Pierce s Disease insect vectors from Arizona vineyards.</title>
        <authorList>
            <person name="Tassone E.E."/>
        </authorList>
    </citation>
    <scope>NUCLEOTIDE SEQUENCE</scope>
</reference>
<feature type="transmembrane region" description="Helical" evidence="8">
    <location>
        <begin position="104"/>
        <end position="129"/>
    </location>
</feature>
<dbReference type="EMBL" id="GECU01028212">
    <property type="protein sequence ID" value="JAS79494.1"/>
    <property type="molecule type" value="Transcribed_RNA"/>
</dbReference>
<keyword evidence="4" id="KW-0762">Sugar transport</keyword>
<accession>A0A1B6HXW2</accession>
<keyword evidence="2" id="KW-0813">Transport</keyword>
<keyword evidence="3" id="KW-1003">Cell membrane</keyword>
<feature type="domain" description="Major facilitator superfamily (MFS) profile" evidence="9">
    <location>
        <begin position="1"/>
        <end position="443"/>
    </location>
</feature>
<keyword evidence="5 8" id="KW-0812">Transmembrane</keyword>
<dbReference type="PRINTS" id="PR00171">
    <property type="entry name" value="SUGRTRNSPORT"/>
</dbReference>
<gene>
    <name evidence="10" type="ORF">g.11274</name>
</gene>
<dbReference type="InterPro" id="IPR020846">
    <property type="entry name" value="MFS_dom"/>
</dbReference>
<protein>
    <recommendedName>
        <fullName evidence="9">Major facilitator superfamily (MFS) profile domain-containing protein</fullName>
    </recommendedName>
</protein>
<dbReference type="Gene3D" id="1.20.1250.20">
    <property type="entry name" value="MFS general substrate transporter like domains"/>
    <property type="match status" value="1"/>
</dbReference>
<feature type="transmembrane region" description="Helical" evidence="8">
    <location>
        <begin position="141"/>
        <end position="159"/>
    </location>
</feature>
<dbReference type="PROSITE" id="PS00216">
    <property type="entry name" value="SUGAR_TRANSPORT_1"/>
    <property type="match status" value="1"/>
</dbReference>
<dbReference type="PANTHER" id="PTHR48021">
    <property type="match status" value="1"/>
</dbReference>
<feature type="transmembrane region" description="Helical" evidence="8">
    <location>
        <begin position="82"/>
        <end position="98"/>
    </location>
</feature>
<feature type="transmembrane region" description="Helical" evidence="8">
    <location>
        <begin position="318"/>
        <end position="340"/>
    </location>
</feature>
<sequence>MCGIGLAVFRQLCAAASACLIVVACGTSFGWIAPTLVKLRSEDSEIPMSSAEASWMIAIIEVGNLFSPIPAGLIVDKMGRKPLSLITGPLYLISWLIILRIKTVAALCFARIVQGLALGIVFTVVPMYLGEIASQHVRGAITSLFQIAFYLGFLFEYIIGPFVSYDALVIITLCLPIAFVALFFWQPESPYYYIIRGREDEAESSLMWLRGTSNVEDIKEELMDITQTVQKEMSNKASIADVIATPTDRKALLIVQVVGGVKILSGLPAIVSYSTELFQRTGFTMIPPYVMTIIMGSVLFISGFFSTALTDLAGRRPLLIISTAGCAFSLGLISLFFFFFDNTDYDLSDYSWVSPACIILYNLFLAFGLDPVSMTYRSEMFPANTRAVASSINTINFTIGAFITLKLYQIVADGIGVYFIFLIFSLTCWFGLVWMYFYAIETKNKSLSEIQQALSKSTQS</sequence>
<feature type="transmembrane region" description="Helical" evidence="8">
    <location>
        <begin position="286"/>
        <end position="306"/>
    </location>
</feature>
<feature type="transmembrane region" description="Helical" evidence="8">
    <location>
        <begin position="12"/>
        <end position="33"/>
    </location>
</feature>
<dbReference type="GO" id="GO:0022857">
    <property type="term" value="F:transmembrane transporter activity"/>
    <property type="evidence" value="ECO:0007669"/>
    <property type="project" value="InterPro"/>
</dbReference>
<evidence type="ECO:0000256" key="5">
    <source>
        <dbReference type="ARBA" id="ARBA00022692"/>
    </source>
</evidence>
<dbReference type="PROSITE" id="PS50850">
    <property type="entry name" value="MFS"/>
    <property type="match status" value="1"/>
</dbReference>
<feature type="transmembrane region" description="Helical" evidence="8">
    <location>
        <begin position="165"/>
        <end position="185"/>
    </location>
</feature>
<evidence type="ECO:0000256" key="3">
    <source>
        <dbReference type="ARBA" id="ARBA00022475"/>
    </source>
</evidence>
<organism evidence="10">
    <name type="scientific">Homalodisca liturata</name>
    <dbReference type="NCBI Taxonomy" id="320908"/>
    <lineage>
        <taxon>Eukaryota</taxon>
        <taxon>Metazoa</taxon>
        <taxon>Ecdysozoa</taxon>
        <taxon>Arthropoda</taxon>
        <taxon>Hexapoda</taxon>
        <taxon>Insecta</taxon>
        <taxon>Pterygota</taxon>
        <taxon>Neoptera</taxon>
        <taxon>Paraneoptera</taxon>
        <taxon>Hemiptera</taxon>
        <taxon>Auchenorrhyncha</taxon>
        <taxon>Membracoidea</taxon>
        <taxon>Cicadellidae</taxon>
        <taxon>Cicadellinae</taxon>
        <taxon>Proconiini</taxon>
        <taxon>Homalodisca</taxon>
    </lineage>
</organism>
<feature type="transmembrane region" description="Helical" evidence="8">
    <location>
        <begin position="352"/>
        <end position="369"/>
    </location>
</feature>
<feature type="transmembrane region" description="Helical" evidence="8">
    <location>
        <begin position="417"/>
        <end position="439"/>
    </location>
</feature>
<evidence type="ECO:0000256" key="8">
    <source>
        <dbReference type="SAM" id="Phobius"/>
    </source>
</evidence>
<evidence type="ECO:0000259" key="9">
    <source>
        <dbReference type="PROSITE" id="PS50850"/>
    </source>
</evidence>
<evidence type="ECO:0000256" key="6">
    <source>
        <dbReference type="ARBA" id="ARBA00022989"/>
    </source>
</evidence>
<dbReference type="InterPro" id="IPR005828">
    <property type="entry name" value="MFS_sugar_transport-like"/>
</dbReference>
<dbReference type="Pfam" id="PF00083">
    <property type="entry name" value="Sugar_tr"/>
    <property type="match status" value="1"/>
</dbReference>
<keyword evidence="6 8" id="KW-1133">Transmembrane helix</keyword>
<dbReference type="InterPro" id="IPR050549">
    <property type="entry name" value="MFS_Trehalose_Transporter"/>
</dbReference>
<feature type="transmembrane region" description="Helical" evidence="8">
    <location>
        <begin position="251"/>
        <end position="274"/>
    </location>
</feature>
<proteinExistence type="predicted"/>
<comment type="subcellular location">
    <subcellularLocation>
        <location evidence="1">Cell membrane</location>
        <topology evidence="1">Multi-pass membrane protein</topology>
    </subcellularLocation>
</comment>
<evidence type="ECO:0000256" key="4">
    <source>
        <dbReference type="ARBA" id="ARBA00022597"/>
    </source>
</evidence>
<dbReference type="InterPro" id="IPR036259">
    <property type="entry name" value="MFS_trans_sf"/>
</dbReference>
<evidence type="ECO:0000256" key="2">
    <source>
        <dbReference type="ARBA" id="ARBA00022448"/>
    </source>
</evidence>
<dbReference type="AlphaFoldDB" id="A0A1B6HXW2"/>
<dbReference type="FunFam" id="1.20.1250.20:FF:000218">
    <property type="entry name" value="facilitated trehalose transporter Tret1"/>
    <property type="match status" value="1"/>
</dbReference>
<dbReference type="SUPFAM" id="SSF103473">
    <property type="entry name" value="MFS general substrate transporter"/>
    <property type="match status" value="1"/>
</dbReference>
<dbReference type="InterPro" id="IPR003663">
    <property type="entry name" value="Sugar/inositol_transpt"/>
</dbReference>